<proteinExistence type="predicted"/>
<organism evidence="2 3">
    <name type="scientific">Aspergillus glaucus CBS 516.65</name>
    <dbReference type="NCBI Taxonomy" id="1160497"/>
    <lineage>
        <taxon>Eukaryota</taxon>
        <taxon>Fungi</taxon>
        <taxon>Dikarya</taxon>
        <taxon>Ascomycota</taxon>
        <taxon>Pezizomycotina</taxon>
        <taxon>Eurotiomycetes</taxon>
        <taxon>Eurotiomycetidae</taxon>
        <taxon>Eurotiales</taxon>
        <taxon>Aspergillaceae</taxon>
        <taxon>Aspergillus</taxon>
        <taxon>Aspergillus subgen. Aspergillus</taxon>
    </lineage>
</organism>
<name>A0A1L9VU38_ASPGL</name>
<dbReference type="RefSeq" id="XP_022404095.1">
    <property type="nucleotide sequence ID" value="XM_022545916.1"/>
</dbReference>
<keyword evidence="1" id="KW-1133">Transmembrane helix</keyword>
<protein>
    <submittedName>
        <fullName evidence="2">Uncharacterized protein</fullName>
    </submittedName>
</protein>
<evidence type="ECO:0000313" key="2">
    <source>
        <dbReference type="EMBL" id="OJJ87406.1"/>
    </source>
</evidence>
<keyword evidence="1" id="KW-0812">Transmembrane</keyword>
<accession>A0A1L9VU38</accession>
<reference evidence="3" key="1">
    <citation type="journal article" date="2017" name="Genome Biol.">
        <title>Comparative genomics reveals high biological diversity and specific adaptations in the industrially and medically important fungal genus Aspergillus.</title>
        <authorList>
            <person name="de Vries R.P."/>
            <person name="Riley R."/>
            <person name="Wiebenga A."/>
            <person name="Aguilar-Osorio G."/>
            <person name="Amillis S."/>
            <person name="Uchima C.A."/>
            <person name="Anderluh G."/>
            <person name="Asadollahi M."/>
            <person name="Askin M."/>
            <person name="Barry K."/>
            <person name="Battaglia E."/>
            <person name="Bayram O."/>
            <person name="Benocci T."/>
            <person name="Braus-Stromeyer S.A."/>
            <person name="Caldana C."/>
            <person name="Canovas D."/>
            <person name="Cerqueira G.C."/>
            <person name="Chen F."/>
            <person name="Chen W."/>
            <person name="Choi C."/>
            <person name="Clum A."/>
            <person name="Dos Santos R.A."/>
            <person name="Damasio A.R."/>
            <person name="Diallinas G."/>
            <person name="Emri T."/>
            <person name="Fekete E."/>
            <person name="Flipphi M."/>
            <person name="Freyberg S."/>
            <person name="Gallo A."/>
            <person name="Gournas C."/>
            <person name="Habgood R."/>
            <person name="Hainaut M."/>
            <person name="Harispe M.L."/>
            <person name="Henrissat B."/>
            <person name="Hilden K.S."/>
            <person name="Hope R."/>
            <person name="Hossain A."/>
            <person name="Karabika E."/>
            <person name="Karaffa L."/>
            <person name="Karanyi Z."/>
            <person name="Krasevec N."/>
            <person name="Kuo A."/>
            <person name="Kusch H."/>
            <person name="LaButti K."/>
            <person name="Lagendijk E.L."/>
            <person name="Lapidus A."/>
            <person name="Levasseur A."/>
            <person name="Lindquist E."/>
            <person name="Lipzen A."/>
            <person name="Logrieco A.F."/>
            <person name="MacCabe A."/>
            <person name="Maekelae M.R."/>
            <person name="Malavazi I."/>
            <person name="Melin P."/>
            <person name="Meyer V."/>
            <person name="Mielnichuk N."/>
            <person name="Miskei M."/>
            <person name="Molnar A.P."/>
            <person name="Mule G."/>
            <person name="Ngan C.Y."/>
            <person name="Orejas M."/>
            <person name="Orosz E."/>
            <person name="Ouedraogo J.P."/>
            <person name="Overkamp K.M."/>
            <person name="Park H.-S."/>
            <person name="Perrone G."/>
            <person name="Piumi F."/>
            <person name="Punt P.J."/>
            <person name="Ram A.F."/>
            <person name="Ramon A."/>
            <person name="Rauscher S."/>
            <person name="Record E."/>
            <person name="Riano-Pachon D.M."/>
            <person name="Robert V."/>
            <person name="Roehrig J."/>
            <person name="Ruller R."/>
            <person name="Salamov A."/>
            <person name="Salih N.S."/>
            <person name="Samson R.A."/>
            <person name="Sandor E."/>
            <person name="Sanguinetti M."/>
            <person name="Schuetze T."/>
            <person name="Sepcic K."/>
            <person name="Shelest E."/>
            <person name="Sherlock G."/>
            <person name="Sophianopoulou V."/>
            <person name="Squina F.M."/>
            <person name="Sun H."/>
            <person name="Susca A."/>
            <person name="Todd R.B."/>
            <person name="Tsang A."/>
            <person name="Unkles S.E."/>
            <person name="van de Wiele N."/>
            <person name="van Rossen-Uffink D."/>
            <person name="Oliveira J.V."/>
            <person name="Vesth T.C."/>
            <person name="Visser J."/>
            <person name="Yu J.-H."/>
            <person name="Zhou M."/>
            <person name="Andersen M.R."/>
            <person name="Archer D.B."/>
            <person name="Baker S.E."/>
            <person name="Benoit I."/>
            <person name="Brakhage A.A."/>
            <person name="Braus G.H."/>
            <person name="Fischer R."/>
            <person name="Frisvad J.C."/>
            <person name="Goldman G.H."/>
            <person name="Houbraken J."/>
            <person name="Oakley B."/>
            <person name="Pocsi I."/>
            <person name="Scazzocchio C."/>
            <person name="Seiboth B."/>
            <person name="vanKuyk P.A."/>
            <person name="Wortman J."/>
            <person name="Dyer P.S."/>
            <person name="Grigoriev I.V."/>
        </authorList>
    </citation>
    <scope>NUCLEOTIDE SEQUENCE [LARGE SCALE GENOMIC DNA]</scope>
    <source>
        <strain evidence="3">CBS 516.65</strain>
    </source>
</reference>
<dbReference type="Proteomes" id="UP000184300">
    <property type="component" value="Unassembled WGS sequence"/>
</dbReference>
<dbReference type="GeneID" id="34462177"/>
<feature type="transmembrane region" description="Helical" evidence="1">
    <location>
        <begin position="25"/>
        <end position="44"/>
    </location>
</feature>
<keyword evidence="3" id="KW-1185">Reference proteome</keyword>
<dbReference type="VEuPathDB" id="FungiDB:ASPGLDRAFT_43955"/>
<keyword evidence="1" id="KW-0472">Membrane</keyword>
<feature type="transmembrane region" description="Helical" evidence="1">
    <location>
        <begin position="53"/>
        <end position="74"/>
    </location>
</feature>
<sequence>MPGPSSETRTFLTTLLSNNNDINTLAWTTTLSTTISTAIVWFFAKWIHPISSVILAIWLLAHYVLDLVGIYFAVAGIGGHGDRDVASGLGGGGCCDRGCLFSGWVGGCYWRRGGMG</sequence>
<dbReference type="EMBL" id="KV878891">
    <property type="protein sequence ID" value="OJJ87406.1"/>
    <property type="molecule type" value="Genomic_DNA"/>
</dbReference>
<dbReference type="AlphaFoldDB" id="A0A1L9VU38"/>
<evidence type="ECO:0000256" key="1">
    <source>
        <dbReference type="SAM" id="Phobius"/>
    </source>
</evidence>
<gene>
    <name evidence="2" type="ORF">ASPGLDRAFT_43955</name>
</gene>
<evidence type="ECO:0000313" key="3">
    <source>
        <dbReference type="Proteomes" id="UP000184300"/>
    </source>
</evidence>